<dbReference type="OrthoDB" id="9783791at2"/>
<feature type="domain" description="Glycosyltransferase 2-like" evidence="1">
    <location>
        <begin position="192"/>
        <end position="302"/>
    </location>
</feature>
<dbReference type="InterPro" id="IPR001173">
    <property type="entry name" value="Glyco_trans_2-like"/>
</dbReference>
<dbReference type="InterPro" id="IPR029044">
    <property type="entry name" value="Nucleotide-diphossugar_trans"/>
</dbReference>
<accession>A0A2U1SSF2</accession>
<dbReference type="Proteomes" id="UP000245137">
    <property type="component" value="Unassembled WGS sequence"/>
</dbReference>
<dbReference type="SUPFAM" id="SSF53448">
    <property type="entry name" value="Nucleotide-diphospho-sugar transferases"/>
    <property type="match status" value="2"/>
</dbReference>
<dbReference type="PANTHER" id="PTHR43179">
    <property type="entry name" value="RHAMNOSYLTRANSFERASE WBBL"/>
    <property type="match status" value="1"/>
</dbReference>
<sequence>MLPRIPSLRRSGLRRLGWESWQAIDPDPLFVFAPRFFRAAYIILEVADADQTLDPRIYIDFGKGFVPDEEIELKHTRDGIYVVSLRSFGRVHHVRFDPSSYPSKFRFRTYIAYDEKSVRAFVGKRLRAAARGERAAPLCEIIARPGAAELSGVGARVAKVRGATPHFEQVIAMANHRFAGAPAWPGERPAVSFVTPVYDAPALYLDQLLDSFRIQRAGAYELILSDDGSTSRETIDWLARHEATPDVTILRAERNGGIAAATNRGLAAARGDWVGFIDHDDALAPFAVDALLETIERAPQTQFVFTDEIVADAQLQPKHYSLKPAFDPVLLSGVNYVNHLSLYRRERLLSLGGLRQGFDGSQDYDLLLRYTRGLATEEIVHLPYPAYLWRRDGKSYSVSFLDRATAGARRALSEHYSVDGAPAHIEPARNADLHRVRFAPKEDAWPLVSIIVPSRDSFALVSRLLDDLTRRTDYPNMEIIVVDNGTKDKNVLDLYERTRAAHSFFSVDIVEEKFNFARQVNRGLRAARGDCLLLLNNDIQVIDAGWLKEMVSCLAYPSTGIVGARLLYPNGTVQHAGVVMGLGSVAGHWFCGMPGDFPGPMGRLGLRQSMAAVTGACMLVTRACRDAIGELDEENFAIAYNDTDYCMRAGRAGFRVIWSPFATLYHHESASRGSDETDANIARFRREQDALRKKYDLAAYVDPAFNPWYSRDNAAPRLQLLSSLPQGRHFRV</sequence>
<evidence type="ECO:0000313" key="2">
    <source>
        <dbReference type="EMBL" id="PWB94539.1"/>
    </source>
</evidence>
<dbReference type="EMBL" id="PUIV01000007">
    <property type="protein sequence ID" value="PWB94539.1"/>
    <property type="molecule type" value="Genomic_DNA"/>
</dbReference>
<keyword evidence="2" id="KW-0808">Transferase</keyword>
<dbReference type="GO" id="GO:0016740">
    <property type="term" value="F:transferase activity"/>
    <property type="evidence" value="ECO:0007669"/>
    <property type="project" value="UniProtKB-KW"/>
</dbReference>
<keyword evidence="3" id="KW-1185">Reference proteome</keyword>
<gene>
    <name evidence="2" type="ORF">C5689_07335</name>
</gene>
<comment type="caution">
    <text evidence="2">The sequence shown here is derived from an EMBL/GenBank/DDBJ whole genome shotgun (WGS) entry which is preliminary data.</text>
</comment>
<dbReference type="AlphaFoldDB" id="A0A2U1SSF2"/>
<proteinExistence type="predicted"/>
<reference evidence="2 3" key="1">
    <citation type="journal article" date="2018" name="Appl. Microbiol. Biotechnol.">
        <title>Co-cultivation of the strictly anaerobic methanogen Methanosarcina barkeri with aerobic methanotrophs in an oxygen-limited membrane bioreactor.</title>
        <authorList>
            <person name="In 't Zandt M.H."/>
            <person name="van den Bosch T.J.M."/>
            <person name="Rijkers R."/>
            <person name="van Kessel M.A.H.J."/>
            <person name="Jetten M.S.M."/>
            <person name="Welte C.U."/>
        </authorList>
    </citation>
    <scope>NUCLEOTIDE SEQUENCE [LARGE SCALE GENOMIC DNA]</scope>
    <source>
        <strain evidence="2 3">DSM 17706</strain>
    </source>
</reference>
<organism evidence="2 3">
    <name type="scientific">Methylosinus sporium</name>
    <dbReference type="NCBI Taxonomy" id="428"/>
    <lineage>
        <taxon>Bacteria</taxon>
        <taxon>Pseudomonadati</taxon>
        <taxon>Pseudomonadota</taxon>
        <taxon>Alphaproteobacteria</taxon>
        <taxon>Hyphomicrobiales</taxon>
        <taxon>Methylocystaceae</taxon>
        <taxon>Methylosinus</taxon>
    </lineage>
</organism>
<feature type="domain" description="Glycosyltransferase 2-like" evidence="1">
    <location>
        <begin position="449"/>
        <end position="572"/>
    </location>
</feature>
<dbReference type="Gene3D" id="3.90.550.10">
    <property type="entry name" value="Spore Coat Polysaccharide Biosynthesis Protein SpsA, Chain A"/>
    <property type="match status" value="2"/>
</dbReference>
<evidence type="ECO:0000313" key="3">
    <source>
        <dbReference type="Proteomes" id="UP000245137"/>
    </source>
</evidence>
<dbReference type="Pfam" id="PF00535">
    <property type="entry name" value="Glycos_transf_2"/>
    <property type="match status" value="2"/>
</dbReference>
<name>A0A2U1SSF2_METSR</name>
<protein>
    <submittedName>
        <fullName evidence="2">Glycosyltransferase</fullName>
    </submittedName>
</protein>
<dbReference type="PANTHER" id="PTHR43179:SF7">
    <property type="entry name" value="RHAMNOSYLTRANSFERASE WBBL"/>
    <property type="match status" value="1"/>
</dbReference>
<evidence type="ECO:0000259" key="1">
    <source>
        <dbReference type="Pfam" id="PF00535"/>
    </source>
</evidence>